<reference evidence="9" key="1">
    <citation type="journal article" date="2013" name="J. Plant Res.">
        <title>Effect of fungi and light on seed germination of three Opuntia species from semiarid lands of central Mexico.</title>
        <authorList>
            <person name="Delgado-Sanchez P."/>
            <person name="Jimenez-Bremont J.F."/>
            <person name="Guerrero-Gonzalez Mde L."/>
            <person name="Flores J."/>
        </authorList>
    </citation>
    <scope>NUCLEOTIDE SEQUENCE</scope>
    <source>
        <tissue evidence="9">Cladode</tissue>
    </source>
</reference>
<keyword evidence="7" id="KW-0472">Membrane</keyword>
<dbReference type="EMBL" id="GISG01049739">
    <property type="protein sequence ID" value="MBA4624981.1"/>
    <property type="molecule type" value="Transcribed_RNA"/>
</dbReference>
<dbReference type="GO" id="GO:0006952">
    <property type="term" value="P:defense response"/>
    <property type="evidence" value="ECO:0007669"/>
    <property type="project" value="UniProtKB-KW"/>
</dbReference>
<feature type="compositionally biased region" description="Basic and acidic residues" evidence="6">
    <location>
        <begin position="171"/>
        <end position="192"/>
    </location>
</feature>
<organism evidence="9">
    <name type="scientific">Opuntia streptacantha</name>
    <name type="common">Prickly pear cactus</name>
    <name type="synonym">Opuntia cardona</name>
    <dbReference type="NCBI Taxonomy" id="393608"/>
    <lineage>
        <taxon>Eukaryota</taxon>
        <taxon>Viridiplantae</taxon>
        <taxon>Streptophyta</taxon>
        <taxon>Embryophyta</taxon>
        <taxon>Tracheophyta</taxon>
        <taxon>Spermatophyta</taxon>
        <taxon>Magnoliopsida</taxon>
        <taxon>eudicotyledons</taxon>
        <taxon>Gunneridae</taxon>
        <taxon>Pentapetalae</taxon>
        <taxon>Caryophyllales</taxon>
        <taxon>Cactineae</taxon>
        <taxon>Cactaceae</taxon>
        <taxon>Opuntioideae</taxon>
        <taxon>Opuntia</taxon>
    </lineage>
</organism>
<name>A0A7C9CRS9_OPUST</name>
<evidence type="ECO:0000256" key="7">
    <source>
        <dbReference type="SAM" id="Phobius"/>
    </source>
</evidence>
<dbReference type="SUPFAM" id="SSF49764">
    <property type="entry name" value="HSP20-like chaperones"/>
    <property type="match status" value="1"/>
</dbReference>
<feature type="transmembrane region" description="Helical" evidence="7">
    <location>
        <begin position="221"/>
        <end position="239"/>
    </location>
</feature>
<comment type="subcellular location">
    <subcellularLocation>
        <location evidence="1">Cell membrane</location>
        <topology evidence="1">Single-pass membrane protein</topology>
    </subcellularLocation>
</comment>
<dbReference type="PROSITE" id="PS01031">
    <property type="entry name" value="SHSP"/>
    <property type="match status" value="1"/>
</dbReference>
<feature type="region of interest" description="Disordered" evidence="6">
    <location>
        <begin position="102"/>
        <end position="192"/>
    </location>
</feature>
<evidence type="ECO:0000256" key="2">
    <source>
        <dbReference type="ARBA" id="ARBA00022475"/>
    </source>
</evidence>
<evidence type="ECO:0000256" key="6">
    <source>
        <dbReference type="SAM" id="MobiDB-lite"/>
    </source>
</evidence>
<proteinExistence type="inferred from homology"/>
<dbReference type="AlphaFoldDB" id="A0A7C9CRS9"/>
<keyword evidence="7" id="KW-0812">Transmembrane</keyword>
<dbReference type="InterPro" id="IPR002068">
    <property type="entry name" value="A-crystallin/Hsp20_dom"/>
</dbReference>
<dbReference type="Gene3D" id="2.60.40.790">
    <property type="match status" value="1"/>
</dbReference>
<protein>
    <recommendedName>
        <fullName evidence="8">SHSP domain-containing protein</fullName>
    </recommendedName>
</protein>
<dbReference type="InterPro" id="IPR008978">
    <property type="entry name" value="HSP20-like_chaperone"/>
</dbReference>
<dbReference type="GO" id="GO:0034605">
    <property type="term" value="P:cellular response to heat"/>
    <property type="evidence" value="ECO:0007669"/>
    <property type="project" value="TreeGrafter"/>
</dbReference>
<evidence type="ECO:0000256" key="4">
    <source>
        <dbReference type="PROSITE-ProRule" id="PRU00285"/>
    </source>
</evidence>
<dbReference type="Pfam" id="PF00011">
    <property type="entry name" value="HSP20"/>
    <property type="match status" value="1"/>
</dbReference>
<keyword evidence="2" id="KW-1003">Cell membrane</keyword>
<comment type="similarity">
    <text evidence="4 5">Belongs to the small heat shock protein (HSP20) family.</text>
</comment>
<dbReference type="GO" id="GO:0005886">
    <property type="term" value="C:plasma membrane"/>
    <property type="evidence" value="ECO:0007669"/>
    <property type="project" value="UniProtKB-SubCell"/>
</dbReference>
<feature type="domain" description="SHSP" evidence="8">
    <location>
        <begin position="8"/>
        <end position="112"/>
    </location>
</feature>
<reference evidence="9" key="2">
    <citation type="submission" date="2020-07" db="EMBL/GenBank/DDBJ databases">
        <authorList>
            <person name="Vera ALvarez R."/>
            <person name="Arias-Moreno D.M."/>
            <person name="Jimenez-Jacinto V."/>
            <person name="Jimenez-Bremont J.F."/>
            <person name="Swaminathan K."/>
            <person name="Moose S.P."/>
            <person name="Guerrero-Gonzalez M.L."/>
            <person name="Marino-Ramirez L."/>
            <person name="Landsman D."/>
            <person name="Rodriguez-Kessler M."/>
            <person name="Delgado-Sanchez P."/>
        </authorList>
    </citation>
    <scope>NUCLEOTIDE SEQUENCE</scope>
    <source>
        <tissue evidence="9">Cladode</tissue>
    </source>
</reference>
<keyword evidence="3" id="KW-0611">Plant defense</keyword>
<feature type="compositionally biased region" description="Basic and acidic residues" evidence="6">
    <location>
        <begin position="122"/>
        <end position="152"/>
    </location>
</feature>
<evidence type="ECO:0000259" key="8">
    <source>
        <dbReference type="PROSITE" id="PS01031"/>
    </source>
</evidence>
<evidence type="ECO:0000256" key="5">
    <source>
        <dbReference type="RuleBase" id="RU003616"/>
    </source>
</evidence>
<evidence type="ECO:0000256" key="1">
    <source>
        <dbReference type="ARBA" id="ARBA00004162"/>
    </source>
</evidence>
<evidence type="ECO:0000256" key="3">
    <source>
        <dbReference type="ARBA" id="ARBA00022821"/>
    </source>
</evidence>
<evidence type="ECO:0000313" key="9">
    <source>
        <dbReference type="EMBL" id="MBA4624981.1"/>
    </source>
</evidence>
<sequence>MASSDPNHAVEDFDPPSDLVSEEACDTLLLYLPGFKKEQLRVQLTPSRVLKVTGERPIGGNKWRRFQKEFPVPSNCDTREISAKFEGGILYIRQPKIITLAVPAQDQPEDKGKAAQEGPKPQPEKDQVAPTHYEEKKSEKKEDTMVRNDETHPAPTHQPQMQQEAPSSELPKLEEEEKKGERKEREKAKGASELIERRPRQVVCGSGLFRDLRRPENMKRVVVSVVMVLAVGFYISYVFRSFTGHEQDKMLGSDQREL</sequence>
<dbReference type="CDD" id="cd06464">
    <property type="entry name" value="ACD_sHsps-like"/>
    <property type="match status" value="1"/>
</dbReference>
<accession>A0A7C9CRS9</accession>
<keyword evidence="7" id="KW-1133">Transmembrane helix</keyword>
<dbReference type="PANTHER" id="PTHR43670:SF73">
    <property type="entry name" value="INACTIVE PROTEIN RESTRICTED TEV MOVEMENT 2-LIKE"/>
    <property type="match status" value="1"/>
</dbReference>
<dbReference type="PANTHER" id="PTHR43670">
    <property type="entry name" value="HEAT SHOCK PROTEIN 26"/>
    <property type="match status" value="1"/>
</dbReference>